<evidence type="ECO:0000256" key="4">
    <source>
        <dbReference type="ARBA" id="ARBA00023125"/>
    </source>
</evidence>
<dbReference type="Pfam" id="PF00249">
    <property type="entry name" value="Myb_DNA-binding"/>
    <property type="match status" value="2"/>
</dbReference>
<evidence type="ECO:0000256" key="1">
    <source>
        <dbReference type="ARBA" id="ARBA00004123"/>
    </source>
</evidence>
<evidence type="ECO:0000259" key="7">
    <source>
        <dbReference type="PROSITE" id="PS50090"/>
    </source>
</evidence>
<evidence type="ECO:0000256" key="5">
    <source>
        <dbReference type="ARBA" id="ARBA00023163"/>
    </source>
</evidence>
<dbReference type="PROSITE" id="PS51294">
    <property type="entry name" value="HTH_MYB"/>
    <property type="match status" value="2"/>
</dbReference>
<keyword evidence="6" id="KW-0539">Nucleus</keyword>
<dbReference type="GO" id="GO:0005634">
    <property type="term" value="C:nucleus"/>
    <property type="evidence" value="ECO:0007669"/>
    <property type="project" value="UniProtKB-SubCell"/>
</dbReference>
<dbReference type="PANTHER" id="PTHR47997:SF34">
    <property type="entry name" value="TRANSCRIPTION FACTOR MYB86-LIKE"/>
    <property type="match status" value="1"/>
</dbReference>
<keyword evidence="4" id="KW-0238">DNA-binding</keyword>
<keyword evidence="3" id="KW-0805">Transcription regulation</keyword>
<feature type="non-terminal residue" evidence="9">
    <location>
        <position position="1"/>
    </location>
</feature>
<proteinExistence type="predicted"/>
<organism evidence="9 10">
    <name type="scientific">Escallonia rubra</name>
    <dbReference type="NCBI Taxonomy" id="112253"/>
    <lineage>
        <taxon>Eukaryota</taxon>
        <taxon>Viridiplantae</taxon>
        <taxon>Streptophyta</taxon>
        <taxon>Embryophyta</taxon>
        <taxon>Tracheophyta</taxon>
        <taxon>Spermatophyta</taxon>
        <taxon>Magnoliopsida</taxon>
        <taxon>eudicotyledons</taxon>
        <taxon>Gunneridae</taxon>
        <taxon>Pentapetalae</taxon>
        <taxon>asterids</taxon>
        <taxon>campanulids</taxon>
        <taxon>Escalloniales</taxon>
        <taxon>Escalloniaceae</taxon>
        <taxon>Escallonia</taxon>
    </lineage>
</organism>
<dbReference type="SUPFAM" id="SSF46689">
    <property type="entry name" value="Homeodomain-like"/>
    <property type="match status" value="1"/>
</dbReference>
<feature type="domain" description="HTH myb-type" evidence="8">
    <location>
        <begin position="141"/>
        <end position="169"/>
    </location>
</feature>
<dbReference type="CDD" id="cd00167">
    <property type="entry name" value="SANT"/>
    <property type="match status" value="2"/>
</dbReference>
<evidence type="ECO:0000313" key="9">
    <source>
        <dbReference type="EMBL" id="KAK2993231.1"/>
    </source>
</evidence>
<feature type="domain" description="Myb-like" evidence="7">
    <location>
        <begin position="24"/>
        <end position="76"/>
    </location>
</feature>
<dbReference type="GO" id="GO:0003677">
    <property type="term" value="F:DNA binding"/>
    <property type="evidence" value="ECO:0007669"/>
    <property type="project" value="UniProtKB-KW"/>
</dbReference>
<evidence type="ECO:0000256" key="3">
    <source>
        <dbReference type="ARBA" id="ARBA00023015"/>
    </source>
</evidence>
<dbReference type="InterPro" id="IPR009057">
    <property type="entry name" value="Homeodomain-like_sf"/>
</dbReference>
<keyword evidence="5" id="KW-0804">Transcription</keyword>
<evidence type="ECO:0000313" key="10">
    <source>
        <dbReference type="Proteomes" id="UP001187471"/>
    </source>
</evidence>
<dbReference type="InterPro" id="IPR017930">
    <property type="entry name" value="Myb_dom"/>
</dbReference>
<dbReference type="FunFam" id="1.10.10.60:FF:000001">
    <property type="entry name" value="MYB-related transcription factor"/>
    <property type="match status" value="1"/>
</dbReference>
<name>A0AA88RZQ1_9ASTE</name>
<dbReference type="SMART" id="SM00717">
    <property type="entry name" value="SANT"/>
    <property type="match status" value="2"/>
</dbReference>
<dbReference type="EMBL" id="JAVXUO010000336">
    <property type="protein sequence ID" value="KAK2993231.1"/>
    <property type="molecule type" value="Genomic_DNA"/>
</dbReference>
<dbReference type="InterPro" id="IPR051953">
    <property type="entry name" value="Plant_SW-associated_TFs"/>
</dbReference>
<evidence type="ECO:0000256" key="2">
    <source>
        <dbReference type="ARBA" id="ARBA00022737"/>
    </source>
</evidence>
<reference evidence="9" key="1">
    <citation type="submission" date="2022-12" db="EMBL/GenBank/DDBJ databases">
        <title>Draft genome assemblies for two species of Escallonia (Escalloniales).</title>
        <authorList>
            <person name="Chanderbali A."/>
            <person name="Dervinis C."/>
            <person name="Anghel I."/>
            <person name="Soltis D."/>
            <person name="Soltis P."/>
            <person name="Zapata F."/>
        </authorList>
    </citation>
    <scope>NUCLEOTIDE SEQUENCE</scope>
    <source>
        <strain evidence="9">UCBG92.1500</strain>
        <tissue evidence="9">Leaf</tissue>
    </source>
</reference>
<sequence>REREREAAIYYTGNKMVRAPSFDKNGLKKGAWSEEEDEKLRAYIQRYGHWNWRQLPKFAGLSRCGKSCRLRWKNYLQPNVKRGNYSKQEEELIFKLHDGLGTKYVNVTPLDKSSTERCLGLTCSLISYNNCKNLILFFVHRWSAMAEKLPGRTDNEIKNYWHSYLKKRAESNRKMNQAVAAEKFPETASENVVSNNPSQQSSVSYQLPTNASRDETFLSSDTHCSISRSSETFSEQSEDFWTKPFLMDHTLCSQDDFLSSLMEGEFTSSYYFYDGIEVFNQPMQ</sequence>
<comment type="subcellular location">
    <subcellularLocation>
        <location evidence="1">Nucleus</location>
    </subcellularLocation>
</comment>
<dbReference type="PANTHER" id="PTHR47997">
    <property type="entry name" value="MYB DOMAIN PROTEIN 55"/>
    <property type="match status" value="1"/>
</dbReference>
<dbReference type="Proteomes" id="UP001187471">
    <property type="component" value="Unassembled WGS sequence"/>
</dbReference>
<feature type="domain" description="HTH myb-type" evidence="8">
    <location>
        <begin position="24"/>
        <end position="80"/>
    </location>
</feature>
<accession>A0AA88RZQ1</accession>
<evidence type="ECO:0000259" key="8">
    <source>
        <dbReference type="PROSITE" id="PS51294"/>
    </source>
</evidence>
<keyword evidence="2" id="KW-0677">Repeat</keyword>
<comment type="caution">
    <text evidence="9">The sequence shown here is derived from an EMBL/GenBank/DDBJ whole genome shotgun (WGS) entry which is preliminary data.</text>
</comment>
<dbReference type="InterPro" id="IPR001005">
    <property type="entry name" value="SANT/Myb"/>
</dbReference>
<dbReference type="AlphaFoldDB" id="A0AA88RZQ1"/>
<feature type="domain" description="Myb-like" evidence="7">
    <location>
        <begin position="77"/>
        <end position="165"/>
    </location>
</feature>
<dbReference type="PROSITE" id="PS50090">
    <property type="entry name" value="MYB_LIKE"/>
    <property type="match status" value="2"/>
</dbReference>
<evidence type="ECO:0000256" key="6">
    <source>
        <dbReference type="ARBA" id="ARBA00023242"/>
    </source>
</evidence>
<gene>
    <name evidence="9" type="ORF">RJ640_002443</name>
</gene>
<protein>
    <submittedName>
        <fullName evidence="9">Uncharacterized protein</fullName>
    </submittedName>
</protein>
<keyword evidence="10" id="KW-1185">Reference proteome</keyword>
<dbReference type="Gene3D" id="1.10.10.60">
    <property type="entry name" value="Homeodomain-like"/>
    <property type="match status" value="2"/>
</dbReference>